<evidence type="ECO:0000256" key="1">
    <source>
        <dbReference type="SAM" id="MobiDB-lite"/>
    </source>
</evidence>
<feature type="region of interest" description="Disordered" evidence="1">
    <location>
        <begin position="1"/>
        <end position="20"/>
    </location>
</feature>
<proteinExistence type="predicted"/>
<dbReference type="InterPro" id="IPR011055">
    <property type="entry name" value="Dup_hybrid_motif"/>
</dbReference>
<protein>
    <submittedName>
        <fullName evidence="2">Peptidoglycan DD-metalloendopeptidase family protein</fullName>
    </submittedName>
</protein>
<name>A0ABZ0D7L1_9XANT</name>
<evidence type="ECO:0000313" key="2">
    <source>
        <dbReference type="EMBL" id="WOB26243.1"/>
    </source>
</evidence>
<sequence>MANENVVQPTPYRPQQFHSPRLGNQHVENFESLVTHHPGANARAQVVDGIPVNVENTRTRSYGVIGGEIQELETRRTDGGPSSALGPDQVLLTKDFMLEDSRIPPGAANVRAVDVPSPIAGYIGRVDAERFGAVDIYDRKGGELVARILHLDPVGVSVSDSVEYGQSLGTQSNKGLPNAGKHVHMEMDTRYYQQSENYMEDLASGRL</sequence>
<evidence type="ECO:0000313" key="3">
    <source>
        <dbReference type="Proteomes" id="UP001304534"/>
    </source>
</evidence>
<organism evidence="2 3">
    <name type="scientific">Xanthomonas dyei</name>
    <dbReference type="NCBI Taxonomy" id="743699"/>
    <lineage>
        <taxon>Bacteria</taxon>
        <taxon>Pseudomonadati</taxon>
        <taxon>Pseudomonadota</taxon>
        <taxon>Gammaproteobacteria</taxon>
        <taxon>Lysobacterales</taxon>
        <taxon>Lysobacteraceae</taxon>
        <taxon>Xanthomonas</taxon>
    </lineage>
</organism>
<keyword evidence="3" id="KW-1185">Reference proteome</keyword>
<reference evidence="2 3" key="1">
    <citation type="submission" date="2022-08" db="EMBL/GenBank/DDBJ databases">
        <title>Whole genome sequencing-based tracing of a 2022 introduction and outbreak of Xanthomonas hortorum pv. pelargonii.</title>
        <authorList>
            <person name="Iruegas-Bocardo F."/>
            <person name="Weisberg A.K."/>
            <person name="Riutta E.R."/>
            <person name="Kilday K."/>
            <person name="Bonkowski J.C."/>
            <person name="Creswell T."/>
            <person name="Daughtrey M.L."/>
            <person name="Rane K."/>
            <person name="Grunwald N.J."/>
            <person name="Chang J.H."/>
            <person name="Putnam M.L."/>
        </authorList>
    </citation>
    <scope>NUCLEOTIDE SEQUENCE [LARGE SCALE GENOMIC DNA]</scope>
    <source>
        <strain evidence="2 3">22-325</strain>
    </source>
</reference>
<dbReference type="Proteomes" id="UP001304534">
    <property type="component" value="Chromosome"/>
</dbReference>
<dbReference type="EMBL" id="CP103840">
    <property type="protein sequence ID" value="WOB26243.1"/>
    <property type="molecule type" value="Genomic_DNA"/>
</dbReference>
<gene>
    <name evidence="2" type="ORF">NYR99_21790</name>
</gene>
<accession>A0ABZ0D7L1</accession>
<dbReference type="Gene3D" id="2.70.70.10">
    <property type="entry name" value="Glucose Permease (Domain IIA)"/>
    <property type="match status" value="1"/>
</dbReference>